<dbReference type="EMBL" id="VMGN01000069">
    <property type="protein sequence ID" value="TSC92580.1"/>
    <property type="molecule type" value="Genomic_DNA"/>
</dbReference>
<evidence type="ECO:0000313" key="3">
    <source>
        <dbReference type="Proteomes" id="UP000316495"/>
    </source>
</evidence>
<protein>
    <recommendedName>
        <fullName evidence="1">4Fe-4S ferredoxin-type domain-containing protein</fullName>
    </recommendedName>
</protein>
<evidence type="ECO:0000313" key="2">
    <source>
        <dbReference type="EMBL" id="TSC92580.1"/>
    </source>
</evidence>
<reference evidence="2 3" key="1">
    <citation type="submission" date="2017-07" db="EMBL/GenBank/DDBJ databases">
        <title>Mechanisms for carbon and nitrogen cycling indicate functional differentiation within the Candidate Phyla Radiation.</title>
        <authorList>
            <person name="Danczak R.E."/>
            <person name="Johnston M.D."/>
            <person name="Kenah C."/>
            <person name="Slattery M."/>
            <person name="Wrighton K.C."/>
            <person name="Wilkins M.J."/>
        </authorList>
    </citation>
    <scope>NUCLEOTIDE SEQUENCE [LARGE SCALE GENOMIC DNA]</scope>
    <source>
        <strain evidence="2">Athens1014_28</strain>
    </source>
</reference>
<gene>
    <name evidence="2" type="ORF">Athens101428_826</name>
</gene>
<dbReference type="InterPro" id="IPR017896">
    <property type="entry name" value="4Fe4S_Fe-S-bd"/>
</dbReference>
<accession>A0A554LI90</accession>
<dbReference type="Proteomes" id="UP000316495">
    <property type="component" value="Unassembled WGS sequence"/>
</dbReference>
<evidence type="ECO:0000259" key="1">
    <source>
        <dbReference type="PROSITE" id="PS51379"/>
    </source>
</evidence>
<sequence>MVKGSQLKVDKKKCIGCGTCIVSYEKLFKFDSQGKSEPIASGKCGDCEINEVVDICPQNAISKKS</sequence>
<dbReference type="Pfam" id="PF13459">
    <property type="entry name" value="Fer4_15"/>
    <property type="match status" value="1"/>
</dbReference>
<dbReference type="PROSITE" id="PS51379">
    <property type="entry name" value="4FE4S_FER_2"/>
    <property type="match status" value="1"/>
</dbReference>
<dbReference type="AlphaFoldDB" id="A0A554LI90"/>
<proteinExistence type="predicted"/>
<name>A0A554LI90_9BACT</name>
<organism evidence="2 3">
    <name type="scientific">Candidatus Berkelbacteria bacterium Athens1014_28</name>
    <dbReference type="NCBI Taxonomy" id="2017145"/>
    <lineage>
        <taxon>Bacteria</taxon>
        <taxon>Candidatus Berkelbacteria</taxon>
    </lineage>
</organism>
<comment type="caution">
    <text evidence="2">The sequence shown here is derived from an EMBL/GenBank/DDBJ whole genome shotgun (WGS) entry which is preliminary data.</text>
</comment>
<feature type="domain" description="4Fe-4S ferredoxin-type" evidence="1">
    <location>
        <begin position="5"/>
        <end position="23"/>
    </location>
</feature>
<dbReference type="Gene3D" id="3.30.70.20">
    <property type="match status" value="1"/>
</dbReference>
<dbReference type="SUPFAM" id="SSF54862">
    <property type="entry name" value="4Fe-4S ferredoxins"/>
    <property type="match status" value="1"/>
</dbReference>